<dbReference type="RefSeq" id="WP_086084117.1">
    <property type="nucleotide sequence ID" value="NZ_CP020911.1"/>
</dbReference>
<sequence length="102" mass="10614">MFSEIVASIFSMLLIEPLQAEVAARVAAAKAPTEIARASQECLTTQAPRLLERATTEVGWAASHALGITVGWKDPIDLLDKGAPGCAQLIGALKETPGDGDA</sequence>
<evidence type="ECO:0000313" key="1">
    <source>
        <dbReference type="EMBL" id="ARQ13758.1"/>
    </source>
</evidence>
<dbReference type="AlphaFoldDB" id="A0AAN1BM66"/>
<evidence type="ECO:0000313" key="2">
    <source>
        <dbReference type="Proteomes" id="UP000194159"/>
    </source>
</evidence>
<accession>A0AAN1BM66</accession>
<keyword evidence="1" id="KW-0614">Plasmid</keyword>
<organism evidence="1 2">
    <name type="scientific">Rhizobium etli</name>
    <dbReference type="NCBI Taxonomy" id="29449"/>
    <lineage>
        <taxon>Bacteria</taxon>
        <taxon>Pseudomonadati</taxon>
        <taxon>Pseudomonadota</taxon>
        <taxon>Alphaproteobacteria</taxon>
        <taxon>Hyphomicrobiales</taxon>
        <taxon>Rhizobiaceae</taxon>
        <taxon>Rhizobium/Agrobacterium group</taxon>
        <taxon>Rhizobium</taxon>
    </lineage>
</organism>
<proteinExistence type="predicted"/>
<dbReference type="EMBL" id="CP020911">
    <property type="protein sequence ID" value="ARQ13758.1"/>
    <property type="molecule type" value="Genomic_DNA"/>
</dbReference>
<gene>
    <name evidence="1" type="ORF">NXC12_PE00157</name>
</gene>
<protein>
    <submittedName>
        <fullName evidence="1">Uncharacterized protein</fullName>
    </submittedName>
</protein>
<reference evidence="1 2" key="1">
    <citation type="submission" date="2017-04" db="EMBL/GenBank/DDBJ databases">
        <title>Complete genome sequences of Rhizobium genomic linages associated to common bean (phaseolus vulgaris).</title>
        <authorList>
            <person name="Santamaria R.I."/>
            <person name="Bustos P."/>
            <person name="Perez-Carrascal O."/>
            <person name="Martinez-Flores I."/>
            <person name="Juarez S."/>
            <person name="Lozano L."/>
            <person name="Miranda F."/>
            <person name="Vinuesa P."/>
            <person name="Martinez-Romero E."/>
            <person name="Cevallos M.A."/>
            <person name="Romero D."/>
            <person name="Davila G."/>
            <person name="Gonzalez V."/>
        </authorList>
    </citation>
    <scope>NUCLEOTIDE SEQUENCE [LARGE SCALE GENOMIC DNA]</scope>
    <source>
        <strain evidence="1 2">NXC12</strain>
        <plasmid evidence="2">pretnxc12e</plasmid>
    </source>
</reference>
<dbReference type="Proteomes" id="UP000194159">
    <property type="component" value="Plasmid pRetNXC12e"/>
</dbReference>
<name>A0AAN1BM66_RHIET</name>
<geneLocation type="plasmid" evidence="2">
    <name>pretnxc12e</name>
</geneLocation>